<gene>
    <name evidence="1" type="ORF">AVEN_135573_1</name>
</gene>
<reference evidence="1 2" key="1">
    <citation type="journal article" date="2019" name="Sci. Rep.">
        <title>Orb-weaving spider Araneus ventricosus genome elucidates the spidroin gene catalogue.</title>
        <authorList>
            <person name="Kono N."/>
            <person name="Nakamura H."/>
            <person name="Ohtoshi R."/>
            <person name="Moran D.A.P."/>
            <person name="Shinohara A."/>
            <person name="Yoshida Y."/>
            <person name="Fujiwara M."/>
            <person name="Mori M."/>
            <person name="Tomita M."/>
            <person name="Arakawa K."/>
        </authorList>
    </citation>
    <scope>NUCLEOTIDE SEQUENCE [LARGE SCALE GENOMIC DNA]</scope>
</reference>
<dbReference type="AlphaFoldDB" id="A0A4Y2LS75"/>
<name>A0A4Y2LS75_ARAVE</name>
<evidence type="ECO:0000313" key="2">
    <source>
        <dbReference type="Proteomes" id="UP000499080"/>
    </source>
</evidence>
<protein>
    <submittedName>
        <fullName evidence="1">Uncharacterized protein</fullName>
    </submittedName>
</protein>
<keyword evidence="2" id="KW-1185">Reference proteome</keyword>
<accession>A0A4Y2LS75</accession>
<organism evidence="1 2">
    <name type="scientific">Araneus ventricosus</name>
    <name type="common">Orbweaver spider</name>
    <name type="synonym">Epeira ventricosa</name>
    <dbReference type="NCBI Taxonomy" id="182803"/>
    <lineage>
        <taxon>Eukaryota</taxon>
        <taxon>Metazoa</taxon>
        <taxon>Ecdysozoa</taxon>
        <taxon>Arthropoda</taxon>
        <taxon>Chelicerata</taxon>
        <taxon>Arachnida</taxon>
        <taxon>Araneae</taxon>
        <taxon>Araneomorphae</taxon>
        <taxon>Entelegynae</taxon>
        <taxon>Araneoidea</taxon>
        <taxon>Araneidae</taxon>
        <taxon>Araneus</taxon>
    </lineage>
</organism>
<evidence type="ECO:0000313" key="1">
    <source>
        <dbReference type="EMBL" id="GBN17628.1"/>
    </source>
</evidence>
<dbReference type="OrthoDB" id="8062637at2759"/>
<sequence length="299" mass="33920">MNAGIWIEGDIVPINPLLIFQRMCIAKESEKELEMFFTYELAKFPLSLFKDDDMPECVKSSMYMGFAQHSGDINFGDTMYVIDEGHLLHPGLWPHGESCSYICINYVTYLRSKYTTNAVILFDGYPEDVAKRSTKYAERSRRSRKTASVDRLFDETLIPSVPQNKFLGNDANKDRLIRMLTTKFEAENFMVKQATEDADTQIFNTSMSVSSAFDSVIVAGEDVDLLIILTATRSNVYIFKPGKGQISQQIYSTKSILYKTAADHILSLHAFSCCDATCALFNQGKMKFINVLRKIPNFN</sequence>
<proteinExistence type="predicted"/>
<dbReference type="EMBL" id="BGPR01278540">
    <property type="protein sequence ID" value="GBN17628.1"/>
    <property type="molecule type" value="Genomic_DNA"/>
</dbReference>
<dbReference type="Proteomes" id="UP000499080">
    <property type="component" value="Unassembled WGS sequence"/>
</dbReference>
<comment type="caution">
    <text evidence="1">The sequence shown here is derived from an EMBL/GenBank/DDBJ whole genome shotgun (WGS) entry which is preliminary data.</text>
</comment>